<proteinExistence type="predicted"/>
<name>A0ACB7U5P8_DIOAL</name>
<dbReference type="EC" id="4.2.3.77" evidence="1"/>
<comment type="caution">
    <text evidence="1">The sequence shown here is derived from an EMBL/GenBank/DDBJ whole genome shotgun (WGS) entry which is preliminary data.</text>
</comment>
<accession>A0ACB7U5P8</accession>
<keyword evidence="1" id="KW-0456">Lyase</keyword>
<dbReference type="Proteomes" id="UP000827976">
    <property type="component" value="Chromosome 18"/>
</dbReference>
<protein>
    <submittedName>
        <fullName evidence="1">(+)-germacrene D synthase protein</fullName>
        <ecNumber evidence="1">4.2.3.77</ecNumber>
    </submittedName>
</protein>
<organism evidence="1 2">
    <name type="scientific">Dioscorea alata</name>
    <name type="common">Purple yam</name>
    <dbReference type="NCBI Taxonomy" id="55571"/>
    <lineage>
        <taxon>Eukaryota</taxon>
        <taxon>Viridiplantae</taxon>
        <taxon>Streptophyta</taxon>
        <taxon>Embryophyta</taxon>
        <taxon>Tracheophyta</taxon>
        <taxon>Spermatophyta</taxon>
        <taxon>Magnoliopsida</taxon>
        <taxon>Liliopsida</taxon>
        <taxon>Dioscoreales</taxon>
        <taxon>Dioscoreaceae</taxon>
        <taxon>Dioscorea</taxon>
    </lineage>
</organism>
<gene>
    <name evidence="1" type="ORF">IHE45_18G023900</name>
</gene>
<keyword evidence="2" id="KW-1185">Reference proteome</keyword>
<sequence length="150" mass="17339">MELVNNGPPPNVIHTATMERCSKVAKNEDVVVRPIANFHPSLWGDYFITNTSLSSTHQMKQRVQVLVEDVKILLKDAKGSMREEMQLIDALQRLGVAYHFEQEINEALHFINTTSSSGHHSYSDDDLHFVALRFRLLRQHHYYVPQDVFH</sequence>
<evidence type="ECO:0000313" key="1">
    <source>
        <dbReference type="EMBL" id="KAH7655617.1"/>
    </source>
</evidence>
<reference evidence="2" key="1">
    <citation type="journal article" date="2022" name="Nat. Commun.">
        <title>Chromosome evolution and the genetic basis of agronomically important traits in greater yam.</title>
        <authorList>
            <person name="Bredeson J.V."/>
            <person name="Lyons J.B."/>
            <person name="Oniyinde I.O."/>
            <person name="Okereke N.R."/>
            <person name="Kolade O."/>
            <person name="Nnabue I."/>
            <person name="Nwadili C.O."/>
            <person name="Hribova E."/>
            <person name="Parker M."/>
            <person name="Nwogha J."/>
            <person name="Shu S."/>
            <person name="Carlson J."/>
            <person name="Kariba R."/>
            <person name="Muthemba S."/>
            <person name="Knop K."/>
            <person name="Barton G.J."/>
            <person name="Sherwood A.V."/>
            <person name="Lopez-Montes A."/>
            <person name="Asiedu R."/>
            <person name="Jamnadass R."/>
            <person name="Muchugi A."/>
            <person name="Goodstein D."/>
            <person name="Egesi C.N."/>
            <person name="Featherston J."/>
            <person name="Asfaw A."/>
            <person name="Simpson G.G."/>
            <person name="Dolezel J."/>
            <person name="Hendre P.S."/>
            <person name="Van Deynze A."/>
            <person name="Kumar P.L."/>
            <person name="Obidiegwu J.E."/>
            <person name="Bhattacharjee R."/>
            <person name="Rokhsar D.S."/>
        </authorList>
    </citation>
    <scope>NUCLEOTIDE SEQUENCE [LARGE SCALE GENOMIC DNA]</scope>
    <source>
        <strain evidence="2">cv. TDa95/00328</strain>
    </source>
</reference>
<evidence type="ECO:0000313" key="2">
    <source>
        <dbReference type="Proteomes" id="UP000827976"/>
    </source>
</evidence>
<dbReference type="EMBL" id="CM037028">
    <property type="protein sequence ID" value="KAH7655617.1"/>
    <property type="molecule type" value="Genomic_DNA"/>
</dbReference>